<keyword evidence="4" id="KW-0498">Mitosis</keyword>
<dbReference type="GO" id="GO:0005654">
    <property type="term" value="C:nucleoplasm"/>
    <property type="evidence" value="ECO:0007669"/>
    <property type="project" value="UniProtKB-SubCell"/>
</dbReference>
<dbReference type="GO" id="GO:0007064">
    <property type="term" value="P:mitotic sister chromatid cohesion"/>
    <property type="evidence" value="ECO:0007669"/>
    <property type="project" value="InterPro"/>
</dbReference>
<evidence type="ECO:0000313" key="9">
    <source>
        <dbReference type="EMBL" id="VDN45375.1"/>
    </source>
</evidence>
<dbReference type="PANTHER" id="PTHR21394">
    <property type="entry name" value="MAU2 CHROMATID COHESION FACTOR HOMOLOG"/>
    <property type="match status" value="1"/>
</dbReference>
<keyword evidence="10" id="KW-1185">Reference proteome</keyword>
<dbReference type="WBParaSite" id="GPUH_0002634101-mRNA-1">
    <property type="protein sequence ID" value="GPUH_0002634101-mRNA-1"/>
    <property type="gene ID" value="GPUH_0002634101"/>
</dbReference>
<dbReference type="GO" id="GO:0007059">
    <property type="term" value="P:chromosome segregation"/>
    <property type="evidence" value="ECO:0007669"/>
    <property type="project" value="UniProtKB-KW"/>
</dbReference>
<evidence type="ECO:0000256" key="4">
    <source>
        <dbReference type="ARBA" id="ARBA00022776"/>
    </source>
</evidence>
<proteinExistence type="inferred from homology"/>
<evidence type="ECO:0000256" key="6">
    <source>
        <dbReference type="ARBA" id="ARBA00023242"/>
    </source>
</evidence>
<evidence type="ECO:0000256" key="1">
    <source>
        <dbReference type="ARBA" id="ARBA00004642"/>
    </source>
</evidence>
<keyword evidence="6" id="KW-0539">Nucleus</keyword>
<organism evidence="11">
    <name type="scientific">Gongylonema pulchrum</name>
    <dbReference type="NCBI Taxonomy" id="637853"/>
    <lineage>
        <taxon>Eukaryota</taxon>
        <taxon>Metazoa</taxon>
        <taxon>Ecdysozoa</taxon>
        <taxon>Nematoda</taxon>
        <taxon>Chromadorea</taxon>
        <taxon>Rhabditida</taxon>
        <taxon>Spirurina</taxon>
        <taxon>Spiruromorpha</taxon>
        <taxon>Spiruroidea</taxon>
        <taxon>Gongylonematidae</taxon>
        <taxon>Gongylonema</taxon>
    </lineage>
</organism>
<evidence type="ECO:0000256" key="5">
    <source>
        <dbReference type="ARBA" id="ARBA00022829"/>
    </source>
</evidence>
<reference evidence="11" key="1">
    <citation type="submission" date="2016-06" db="UniProtKB">
        <authorList>
            <consortium name="WormBaseParasite"/>
        </authorList>
    </citation>
    <scope>IDENTIFICATION</scope>
</reference>
<gene>
    <name evidence="9" type="ORF">GPUH_LOCUS26311</name>
</gene>
<accession>A0A183EZC0</accession>
<evidence type="ECO:0000256" key="7">
    <source>
        <dbReference type="ARBA" id="ARBA00023306"/>
    </source>
</evidence>
<dbReference type="InterPro" id="IPR019440">
    <property type="entry name" value="MAU2"/>
</dbReference>
<name>A0A183EZC0_9BILA</name>
<sequence length="208" mass="23711">MYCWFVRLPDDAERQFQAALRTAKDTELWTVINLSLAIVYLMTCRETDFYGLFERITPGKLQSSSELLKASAYFVHALHSYLHSRVQEANLAIVYLMTCRETDFYGLFERITPGKLQSSSELLKASAYFVHALHSYLHSRVQEAKSHITDSVTIIREEAVPRIQALAALFSAKMVAFEMPDMLVSANEFVSKSSDHSLALWVNQIIYG</sequence>
<reference evidence="9 10" key="2">
    <citation type="submission" date="2018-11" db="EMBL/GenBank/DDBJ databases">
        <authorList>
            <consortium name="Pathogen Informatics"/>
        </authorList>
    </citation>
    <scope>NUCLEOTIDE SEQUENCE [LARGE SCALE GENOMIC DNA]</scope>
</reference>
<dbReference type="Proteomes" id="UP000271098">
    <property type="component" value="Unassembled WGS sequence"/>
</dbReference>
<protein>
    <recommendedName>
        <fullName evidence="8">Cohesin loading complex subunit SCC4 homolog</fullName>
    </recommendedName>
</protein>
<dbReference type="OrthoDB" id="5565328at2759"/>
<evidence type="ECO:0000256" key="8">
    <source>
        <dbReference type="ARBA" id="ARBA00030523"/>
    </source>
</evidence>
<comment type="similarity">
    <text evidence="2">Belongs to the SCC4/mau-2 family.</text>
</comment>
<keyword evidence="5" id="KW-0159">Chromosome partition</keyword>
<evidence type="ECO:0000256" key="3">
    <source>
        <dbReference type="ARBA" id="ARBA00022618"/>
    </source>
</evidence>
<evidence type="ECO:0000313" key="10">
    <source>
        <dbReference type="Proteomes" id="UP000271098"/>
    </source>
</evidence>
<keyword evidence="3" id="KW-0132">Cell division</keyword>
<dbReference type="EMBL" id="UYRT01109926">
    <property type="protein sequence ID" value="VDN45375.1"/>
    <property type="molecule type" value="Genomic_DNA"/>
</dbReference>
<dbReference type="GO" id="GO:0051301">
    <property type="term" value="P:cell division"/>
    <property type="evidence" value="ECO:0007669"/>
    <property type="project" value="UniProtKB-KW"/>
</dbReference>
<evidence type="ECO:0000313" key="11">
    <source>
        <dbReference type="WBParaSite" id="GPUH_0002634101-mRNA-1"/>
    </source>
</evidence>
<evidence type="ECO:0000256" key="2">
    <source>
        <dbReference type="ARBA" id="ARBA00008585"/>
    </source>
</evidence>
<keyword evidence="7" id="KW-0131">Cell cycle</keyword>
<dbReference type="AlphaFoldDB" id="A0A183EZC0"/>
<comment type="subcellular location">
    <subcellularLocation>
        <location evidence="1">Nucleus</location>
        <location evidence="1">Nucleoplasm</location>
    </subcellularLocation>
</comment>